<gene>
    <name evidence="1" type="ORF">AW06_001816</name>
</gene>
<reference evidence="1" key="1">
    <citation type="submission" date="2014-02" db="EMBL/GenBank/DDBJ databases">
        <title>Expanding our view of genomic diversity in Candidatus Accumulibacter clades.</title>
        <authorList>
            <person name="Skennerton C.T."/>
            <person name="Barr J.J."/>
            <person name="Slater F.R."/>
            <person name="Bond P.L."/>
            <person name="Tyson G.W."/>
        </authorList>
    </citation>
    <scope>NUCLEOTIDE SEQUENCE [LARGE SCALE GENOMIC DNA]</scope>
</reference>
<evidence type="ECO:0000313" key="2">
    <source>
        <dbReference type="Proteomes" id="UP000021315"/>
    </source>
</evidence>
<protein>
    <submittedName>
        <fullName evidence="1">Uncharacterized protein</fullName>
    </submittedName>
</protein>
<evidence type="ECO:0000313" key="1">
    <source>
        <dbReference type="EMBL" id="KFB77084.1"/>
    </source>
</evidence>
<dbReference type="STRING" id="1453999.AW06_001816"/>
<comment type="caution">
    <text evidence="1">The sequence shown here is derived from an EMBL/GenBank/DDBJ whole genome shotgun (WGS) entry which is preliminary data.</text>
</comment>
<name>A0A080MIN8_9PROT</name>
<accession>A0A080MIN8</accession>
<dbReference type="RefSeq" id="WP_273704488.1">
    <property type="nucleotide sequence ID" value="NZ_JDST02000034.1"/>
</dbReference>
<organism evidence="1 2">
    <name type="scientific">Candidatus Accumulibacter cognatus</name>
    <dbReference type="NCBI Taxonomy" id="2954383"/>
    <lineage>
        <taxon>Bacteria</taxon>
        <taxon>Pseudomonadati</taxon>
        <taxon>Pseudomonadota</taxon>
        <taxon>Betaproteobacteria</taxon>
        <taxon>Candidatus Accumulibacter</taxon>
    </lineage>
</organism>
<proteinExistence type="predicted"/>
<dbReference type="EMBL" id="JDST02000034">
    <property type="protein sequence ID" value="KFB77084.1"/>
    <property type="molecule type" value="Genomic_DNA"/>
</dbReference>
<sequence length="57" mass="6085">MPGLTLKRSMGIGRRRHCAPWVAVLLVLPGGASGEPTRIGGTLSALGTMKIRVLFKR</sequence>
<dbReference type="Proteomes" id="UP000021315">
    <property type="component" value="Unassembled WGS sequence"/>
</dbReference>
<dbReference type="AlphaFoldDB" id="A0A080MIN8"/>
<keyword evidence="2" id="KW-1185">Reference proteome</keyword>